<sequence>MNIIFIVMIVIAGMGLSFEAGLLGPLGEQVGHLWATLSIFGVGTALLWMIRHFTPNGQFKAWNTIPKWQLISGLLGPIYVVALTLATPILGVAMTMVCVLFCQITKSFAIDYFGWFAMPKQATNPLRLLGLGFIFLALCFVYLGGQS</sequence>
<keyword evidence="1" id="KW-0812">Transmembrane</keyword>
<accession>A0A2T5EJA8</accession>
<comment type="caution">
    <text evidence="2">The sequence shown here is derived from an EMBL/GenBank/DDBJ whole genome shotgun (WGS) entry which is preliminary data.</text>
</comment>
<dbReference type="InterPro" id="IPR006750">
    <property type="entry name" value="YdcZ"/>
</dbReference>
<keyword evidence="1" id="KW-0472">Membrane</keyword>
<dbReference type="PANTHER" id="PTHR34821">
    <property type="entry name" value="INNER MEMBRANE PROTEIN YDCZ"/>
    <property type="match status" value="1"/>
</dbReference>
<name>A0A2T5EJA8_VIBSP</name>
<protein>
    <submittedName>
        <fullName evidence="2">EamA-like transporter family protein</fullName>
    </submittedName>
</protein>
<feature type="transmembrane region" description="Helical" evidence="1">
    <location>
        <begin position="126"/>
        <end position="145"/>
    </location>
</feature>
<dbReference type="RefSeq" id="WP_108188371.1">
    <property type="nucleotide sequence ID" value="NZ_PIFK01000085.1"/>
</dbReference>
<feature type="transmembrane region" description="Helical" evidence="1">
    <location>
        <begin position="33"/>
        <end position="50"/>
    </location>
</feature>
<dbReference type="AlphaFoldDB" id="A0A2T5EJA8"/>
<evidence type="ECO:0000256" key="1">
    <source>
        <dbReference type="SAM" id="Phobius"/>
    </source>
</evidence>
<dbReference type="PANTHER" id="PTHR34821:SF2">
    <property type="entry name" value="INNER MEMBRANE PROTEIN YDCZ"/>
    <property type="match status" value="1"/>
</dbReference>
<dbReference type="EMBL" id="PIFK01000085">
    <property type="protein sequence ID" value="PTP20342.1"/>
    <property type="molecule type" value="Genomic_DNA"/>
</dbReference>
<evidence type="ECO:0000313" key="2">
    <source>
        <dbReference type="EMBL" id="PTP20342.1"/>
    </source>
</evidence>
<evidence type="ECO:0000313" key="3">
    <source>
        <dbReference type="Proteomes" id="UP000244197"/>
    </source>
</evidence>
<gene>
    <name evidence="2" type="ORF">CWO07_24130</name>
</gene>
<reference evidence="2 3" key="1">
    <citation type="submission" date="2017-11" db="EMBL/GenBank/DDBJ databases">
        <title>Population delineation of vibrios coincides with oyster pathogenicity.</title>
        <authorList>
            <person name="Bruto M."/>
            <person name="Labreuche Y."/>
            <person name="James A."/>
            <person name="Piel D."/>
            <person name="Chenivesse S."/>
            <person name="Petton B."/>
            <person name="Polz M.F."/>
            <person name="Le Roux F."/>
        </authorList>
    </citation>
    <scope>NUCLEOTIDE SEQUENCE [LARGE SCALE GENOMIC DNA]</scope>
    <source>
        <strain evidence="2 3">FF_144</strain>
    </source>
</reference>
<keyword evidence="1" id="KW-1133">Transmembrane helix</keyword>
<organism evidence="2 3">
    <name type="scientific">Vibrio splendidus</name>
    <dbReference type="NCBI Taxonomy" id="29497"/>
    <lineage>
        <taxon>Bacteria</taxon>
        <taxon>Pseudomonadati</taxon>
        <taxon>Pseudomonadota</taxon>
        <taxon>Gammaproteobacteria</taxon>
        <taxon>Vibrionales</taxon>
        <taxon>Vibrionaceae</taxon>
        <taxon>Vibrio</taxon>
    </lineage>
</organism>
<dbReference type="Pfam" id="PF04657">
    <property type="entry name" value="DMT_YdcZ"/>
    <property type="match status" value="1"/>
</dbReference>
<dbReference type="Proteomes" id="UP000244197">
    <property type="component" value="Unassembled WGS sequence"/>
</dbReference>
<proteinExistence type="predicted"/>
<dbReference type="GO" id="GO:0005886">
    <property type="term" value="C:plasma membrane"/>
    <property type="evidence" value="ECO:0007669"/>
    <property type="project" value="TreeGrafter"/>
</dbReference>